<dbReference type="InterPro" id="IPR005046">
    <property type="entry name" value="DUF285"/>
</dbReference>
<accession>A0A8E2UDZ3</accession>
<organism evidence="1 2">
    <name type="scientific">Entomoplasma ellychniae</name>
    <dbReference type="NCBI Taxonomy" id="2114"/>
    <lineage>
        <taxon>Bacteria</taxon>
        <taxon>Bacillati</taxon>
        <taxon>Mycoplasmatota</taxon>
        <taxon>Mollicutes</taxon>
        <taxon>Entomoplasmatales</taxon>
        <taxon>Entomoplasmataceae</taxon>
        <taxon>Entomoplasma</taxon>
    </lineage>
</organism>
<evidence type="ECO:0008006" key="3">
    <source>
        <dbReference type="Google" id="ProtNLM"/>
    </source>
</evidence>
<dbReference type="NCBIfam" id="TIGR02167">
    <property type="entry name" value="Liste_lipo_26"/>
    <property type="match status" value="9"/>
</dbReference>
<evidence type="ECO:0000313" key="1">
    <source>
        <dbReference type="EMBL" id="PPE04578.1"/>
    </source>
</evidence>
<evidence type="ECO:0000313" key="2">
    <source>
        <dbReference type="Proteomes" id="UP000239010"/>
    </source>
</evidence>
<proteinExistence type="predicted"/>
<gene>
    <name evidence="1" type="ORF">EELLY_v1c02580</name>
</gene>
<dbReference type="RefSeq" id="WP_219818099.1">
    <property type="nucleotide sequence ID" value="NZ_PHND01000001.1"/>
</dbReference>
<keyword evidence="2" id="KW-1185">Reference proteome</keyword>
<reference evidence="1 2" key="1">
    <citation type="submission" date="2017-11" db="EMBL/GenBank/DDBJ databases">
        <title>Genome sequence of Entomoplasma ellychniae ELCN-1 (ATCC 43707).</title>
        <authorList>
            <person name="Lo W.-S."/>
            <person name="Gasparich G.E."/>
            <person name="Kuo C.-H."/>
        </authorList>
    </citation>
    <scope>NUCLEOTIDE SEQUENCE [LARGE SCALE GENOMIC DNA]</scope>
    <source>
        <strain evidence="1 2">ELCN-1</strain>
    </source>
</reference>
<dbReference type="InterPro" id="IPR011889">
    <property type="entry name" value="Liste_lipo_26"/>
</dbReference>
<name>A0A8E2UDZ3_9MOLU</name>
<dbReference type="Pfam" id="PF03382">
    <property type="entry name" value="DUF285"/>
    <property type="match status" value="4"/>
</dbReference>
<protein>
    <recommendedName>
        <fullName evidence="3">BspA family leucine-rich repeat surface protein</fullName>
    </recommendedName>
</protein>
<dbReference type="Proteomes" id="UP000239010">
    <property type="component" value="Unassembled WGS sequence"/>
</dbReference>
<comment type="caution">
    <text evidence="1">The sequence shown here is derived from an EMBL/GenBank/DDBJ whole genome shotgun (WGS) entry which is preliminary data.</text>
</comment>
<dbReference type="AlphaFoldDB" id="A0A8E2UDZ3"/>
<sequence length="684" mass="77373">MKKKKILFAIISSLLLTVVIAGPIIYVMNKKQKPIVNEKKENISLIKDKLQNILNSKNDGEWSVEELNQAIITANIDVAGGIVVTAGEKSQNFENKRDYHEDTYIFTGNGTSENAYKYTGSINLIHEWNEVNDTTQDISKVEDKLQNILNSKTKSEWSIEELNQAIIDKKIDVDGGIEVAKAELEPLKNESTTVDQIKYTFTGKGEVNNNYKYNGSIELVTPIISGESLADNITVYQDQNGNLLQTSEMNFSNLNAVEIYKIGFKTDGSTIQNLKTVKSLPSTLPKEITSLKAFFANSSLNSIKGISNWDTSNITSMEETFNGASNFNGDISNWDTLKVTNMFRMFQNAKNFDQDISTKNVKDQNGKEYTAWDTSNVTQMGAMFNGASNFNGDISNWDTSKVTNMLLMFNGATSFNSDISTKIVKEENGEKYTAWDTSNVTQMGAMFQGASKFNQDISKWDTSKVTDMSYMFNYSSSFNQDLSEWKTSNVTNMQVMFQCASNFNGDISNWDTSKVSNMSYMFVLADSFNQDIANWNTSKVTNMSVMFAGVSSFNSDISTKIVKDQNGEEYTAWDTSNVTNMSNMFQKALSFNQDISNWNTSKVTNMSGMFCDAFSFNQDISKWDTSRVTDMTQMFWNDHYPSFNGKEMSFNQDLTNWNVSQVTKYTEFWNDENIKWDNQPIFNK</sequence>
<dbReference type="EMBL" id="PHND01000001">
    <property type="protein sequence ID" value="PPE04578.1"/>
    <property type="molecule type" value="Genomic_DNA"/>
</dbReference>